<evidence type="ECO:0000256" key="6">
    <source>
        <dbReference type="ARBA" id="ARBA00023002"/>
    </source>
</evidence>
<feature type="compositionally biased region" description="Acidic residues" evidence="12">
    <location>
        <begin position="392"/>
        <end position="406"/>
    </location>
</feature>
<dbReference type="Proteomes" id="UP001295684">
    <property type="component" value="Unassembled WGS sequence"/>
</dbReference>
<evidence type="ECO:0000256" key="2">
    <source>
        <dbReference type="ARBA" id="ARBA00004123"/>
    </source>
</evidence>
<evidence type="ECO:0000256" key="9">
    <source>
        <dbReference type="ARBA" id="ARBA00023163"/>
    </source>
</evidence>
<keyword evidence="9" id="KW-0804">Transcription</keyword>
<evidence type="ECO:0000256" key="5">
    <source>
        <dbReference type="ARBA" id="ARBA00022964"/>
    </source>
</evidence>
<dbReference type="PANTHER" id="PTHR12480:SF32">
    <property type="entry name" value="BIFUNCTIONAL ARGININE DEMETHYLASE AND LYSYL-HYDROXYLASE JMJD6"/>
    <property type="match status" value="1"/>
</dbReference>
<name>A0AAD1XG05_EUPCR</name>
<keyword evidence="4" id="KW-0156">Chromatin regulator</keyword>
<evidence type="ECO:0000256" key="4">
    <source>
        <dbReference type="ARBA" id="ARBA00022853"/>
    </source>
</evidence>
<evidence type="ECO:0000256" key="7">
    <source>
        <dbReference type="ARBA" id="ARBA00023004"/>
    </source>
</evidence>
<dbReference type="GO" id="GO:0005634">
    <property type="term" value="C:nucleus"/>
    <property type="evidence" value="ECO:0007669"/>
    <property type="project" value="UniProtKB-SubCell"/>
</dbReference>
<dbReference type="GO" id="GO:0005737">
    <property type="term" value="C:cytoplasm"/>
    <property type="evidence" value="ECO:0007669"/>
    <property type="project" value="TreeGrafter"/>
</dbReference>
<dbReference type="InterPro" id="IPR050910">
    <property type="entry name" value="JMJD6_ArgDemeth/LysHydrox"/>
</dbReference>
<dbReference type="SMART" id="SM00558">
    <property type="entry name" value="JmjC"/>
    <property type="match status" value="1"/>
</dbReference>
<comment type="caution">
    <text evidence="14">The sequence shown here is derived from an EMBL/GenBank/DDBJ whole genome shotgun (WGS) entry which is preliminary data.</text>
</comment>
<evidence type="ECO:0000256" key="12">
    <source>
        <dbReference type="SAM" id="MobiDB-lite"/>
    </source>
</evidence>
<dbReference type="InterPro" id="IPR041667">
    <property type="entry name" value="Cupin_8"/>
</dbReference>
<evidence type="ECO:0000313" key="14">
    <source>
        <dbReference type="EMBL" id="CAI2371083.1"/>
    </source>
</evidence>
<keyword evidence="8" id="KW-0805">Transcription regulation</keyword>
<gene>
    <name evidence="14" type="ORF">ECRASSUSDP1_LOCUS12403</name>
</gene>
<dbReference type="PROSITE" id="PS51184">
    <property type="entry name" value="JMJC"/>
    <property type="match status" value="1"/>
</dbReference>
<dbReference type="GO" id="GO:0033749">
    <property type="term" value="F:histone H4R3 demethylase activity"/>
    <property type="evidence" value="ECO:0007669"/>
    <property type="project" value="TreeGrafter"/>
</dbReference>
<dbReference type="PANTHER" id="PTHR12480">
    <property type="entry name" value="ARGININE DEMETHYLASE AND LYSYL-HYDROXYLASE JMJD"/>
    <property type="match status" value="1"/>
</dbReference>
<sequence>MPFDESIVKAYGLDQFEEFQDLDLLRQQVKQNFKGKKKLIRPDFSEKEWEKAKLASIYNSTEEGAPMGRYLTDPEENIPRVHCDDLSVEDFIENYQIPNKPVIIEGCADDWPAMKSWNFKQLYDDFGEVDFEIGEDEIGTPVTVKLKEYLQYMVFNHDDSPMYLFHRNLHKCPEMKRLLEDYEVPKYFREDYQQIFDEKYKPDYNWFLIGPRRSGSYVHYDPFSMSAWNTSLFGHKRWILFEPDMDRAVVEGEEFKTDQNLDNYTAIDHVLNIYPKLLESGLVKKKYEFVQKKGDTIFLPSKWWHVVLNVDDTIAITQNFTNQANFEKVWRSFRRTKKRSACNWLRNMKIYNKDLYHQALKLNEQDDYKMYDYYMSRNEPWPLSPTSSQTESSEDLTDYEFDYSSD</sequence>
<comment type="cofactor">
    <cofactor evidence="1">
        <name>Fe(2+)</name>
        <dbReference type="ChEBI" id="CHEBI:29033"/>
    </cofactor>
</comment>
<keyword evidence="7" id="KW-0408">Iron</keyword>
<keyword evidence="6" id="KW-0560">Oxidoreductase</keyword>
<dbReference type="InterPro" id="IPR003347">
    <property type="entry name" value="JmjC_dom"/>
</dbReference>
<dbReference type="EMBL" id="CAMPGE010012307">
    <property type="protein sequence ID" value="CAI2371083.1"/>
    <property type="molecule type" value="Genomic_DNA"/>
</dbReference>
<evidence type="ECO:0000256" key="8">
    <source>
        <dbReference type="ARBA" id="ARBA00023015"/>
    </source>
</evidence>
<evidence type="ECO:0000256" key="10">
    <source>
        <dbReference type="ARBA" id="ARBA00023242"/>
    </source>
</evidence>
<dbReference type="Pfam" id="PF13621">
    <property type="entry name" value="Cupin_8"/>
    <property type="match status" value="1"/>
</dbReference>
<dbReference type="SUPFAM" id="SSF51197">
    <property type="entry name" value="Clavaminate synthase-like"/>
    <property type="match status" value="1"/>
</dbReference>
<evidence type="ECO:0000256" key="1">
    <source>
        <dbReference type="ARBA" id="ARBA00001954"/>
    </source>
</evidence>
<keyword evidence="10" id="KW-0539">Nucleus</keyword>
<evidence type="ECO:0000313" key="15">
    <source>
        <dbReference type="Proteomes" id="UP001295684"/>
    </source>
</evidence>
<keyword evidence="3" id="KW-0479">Metal-binding</keyword>
<organism evidence="14 15">
    <name type="scientific">Euplotes crassus</name>
    <dbReference type="NCBI Taxonomy" id="5936"/>
    <lineage>
        <taxon>Eukaryota</taxon>
        <taxon>Sar</taxon>
        <taxon>Alveolata</taxon>
        <taxon>Ciliophora</taxon>
        <taxon>Intramacronucleata</taxon>
        <taxon>Spirotrichea</taxon>
        <taxon>Hypotrichia</taxon>
        <taxon>Euplotida</taxon>
        <taxon>Euplotidae</taxon>
        <taxon>Moneuplotes</taxon>
    </lineage>
</organism>
<dbReference type="GO" id="GO:0046872">
    <property type="term" value="F:metal ion binding"/>
    <property type="evidence" value="ECO:0007669"/>
    <property type="project" value="UniProtKB-KW"/>
</dbReference>
<protein>
    <recommendedName>
        <fullName evidence="13">JmjC domain-containing protein</fullName>
    </recommendedName>
</protein>
<keyword evidence="5" id="KW-0223">Dioxygenase</keyword>
<evidence type="ECO:0000256" key="3">
    <source>
        <dbReference type="ARBA" id="ARBA00022723"/>
    </source>
</evidence>
<accession>A0AAD1XG05</accession>
<evidence type="ECO:0000259" key="13">
    <source>
        <dbReference type="PROSITE" id="PS51184"/>
    </source>
</evidence>
<dbReference type="Gene3D" id="2.60.120.650">
    <property type="entry name" value="Cupin"/>
    <property type="match status" value="1"/>
</dbReference>
<feature type="domain" description="JmjC" evidence="13">
    <location>
        <begin position="173"/>
        <end position="337"/>
    </location>
</feature>
<evidence type="ECO:0000256" key="11">
    <source>
        <dbReference type="ARBA" id="ARBA00038068"/>
    </source>
</evidence>
<dbReference type="GO" id="GO:0106140">
    <property type="term" value="F:P-TEFb complex binding"/>
    <property type="evidence" value="ECO:0007669"/>
    <property type="project" value="TreeGrafter"/>
</dbReference>
<dbReference type="AlphaFoldDB" id="A0AAD1XG05"/>
<keyword evidence="15" id="KW-1185">Reference proteome</keyword>
<proteinExistence type="inferred from homology"/>
<feature type="region of interest" description="Disordered" evidence="12">
    <location>
        <begin position="382"/>
        <end position="406"/>
    </location>
</feature>
<reference evidence="14" key="1">
    <citation type="submission" date="2023-07" db="EMBL/GenBank/DDBJ databases">
        <authorList>
            <consortium name="AG Swart"/>
            <person name="Singh M."/>
            <person name="Singh A."/>
            <person name="Seah K."/>
            <person name="Emmerich C."/>
        </authorList>
    </citation>
    <scope>NUCLEOTIDE SEQUENCE</scope>
    <source>
        <strain evidence="14">DP1</strain>
    </source>
</reference>
<comment type="similarity">
    <text evidence="11">Belongs to the JMJD6 family.</text>
</comment>
<comment type="subcellular location">
    <subcellularLocation>
        <location evidence="2">Nucleus</location>
    </subcellularLocation>
</comment>